<sequence length="305" mass="35511">MPSATWHAQIRPRIPAKAALRQRMRHQKKPHPIQSNATWRASGNSIMASYAHNYGRFEDSYYHVVNGVRVCGNCGEYFHPTYACPYSKYKNHHGSTYASPQPNFYMSKRSPQIPQHEKRSMRDMMNDLIFRELNFQQSHQHERRTIADIERDMISDWLSQSTTQQPLQEDMQRYEIKVAKFETQVTTILEYLMDEEELPPQPLLTRDETVNADTSKSVEFDEFSIVDEHLSEPEETLDVSSHEPTLLLHNMTMMKLRKKLKSFQKEVPNELRTLKEGMHAALPKAIDAPFVVDISKGEASRDESQ</sequence>
<keyword evidence="2" id="KW-1185">Reference proteome</keyword>
<accession>A0AAP0NL68</accession>
<name>A0AAP0NL68_9MAGN</name>
<protein>
    <submittedName>
        <fullName evidence="1">Uncharacterized protein</fullName>
    </submittedName>
</protein>
<reference evidence="1 2" key="1">
    <citation type="submission" date="2024-01" db="EMBL/GenBank/DDBJ databases">
        <title>Genome assemblies of Stephania.</title>
        <authorList>
            <person name="Yang L."/>
        </authorList>
    </citation>
    <scope>NUCLEOTIDE SEQUENCE [LARGE SCALE GENOMIC DNA]</scope>
    <source>
        <strain evidence="1">JXDWG</strain>
        <tissue evidence="1">Leaf</tissue>
    </source>
</reference>
<organism evidence="1 2">
    <name type="scientific">Stephania cephalantha</name>
    <dbReference type="NCBI Taxonomy" id="152367"/>
    <lineage>
        <taxon>Eukaryota</taxon>
        <taxon>Viridiplantae</taxon>
        <taxon>Streptophyta</taxon>
        <taxon>Embryophyta</taxon>
        <taxon>Tracheophyta</taxon>
        <taxon>Spermatophyta</taxon>
        <taxon>Magnoliopsida</taxon>
        <taxon>Ranunculales</taxon>
        <taxon>Menispermaceae</taxon>
        <taxon>Menispermoideae</taxon>
        <taxon>Cissampelideae</taxon>
        <taxon>Stephania</taxon>
    </lineage>
</organism>
<comment type="caution">
    <text evidence="1">The sequence shown here is derived from an EMBL/GenBank/DDBJ whole genome shotgun (WGS) entry which is preliminary data.</text>
</comment>
<dbReference type="AlphaFoldDB" id="A0AAP0NL68"/>
<evidence type="ECO:0000313" key="1">
    <source>
        <dbReference type="EMBL" id="KAK9111757.1"/>
    </source>
</evidence>
<dbReference type="Proteomes" id="UP001419268">
    <property type="component" value="Unassembled WGS sequence"/>
</dbReference>
<gene>
    <name evidence="1" type="ORF">Scep_019276</name>
</gene>
<dbReference type="EMBL" id="JBBNAG010000008">
    <property type="protein sequence ID" value="KAK9111757.1"/>
    <property type="molecule type" value="Genomic_DNA"/>
</dbReference>
<proteinExistence type="predicted"/>
<evidence type="ECO:0000313" key="2">
    <source>
        <dbReference type="Proteomes" id="UP001419268"/>
    </source>
</evidence>